<sequence length="314" mass="35655">MLAYTEIVFIATLFGYVSARGCPAEHLTRPCKCTIGTFGETLQCENITDRSIFDGVIRRTRGILFKEFKLSNSQIDLIPSEYLQQKRFMRISIKDSELTAFSDETSSASNSVQSLTFVNVTFSSGFPWRQLKIFPNLQHLTVVRVNIPSLGQNFKNNISKKLKQVSFDGTNTKEIHERIFSEYSRLEAVGIENCGLKMLKRSYFPSPAKIKIALFNGNEFRTLPEDIVESMPKLRIIELNRNKLTTISGTVFQKVPQKWGYVRLEDNPLNCNCNLHGILALTSRTNVFGTCTTPNDLNGKHLKDLVEKDFESCN</sequence>
<dbReference type="InterPro" id="IPR031283">
    <property type="entry name" value="AMIGO"/>
</dbReference>
<gene>
    <name evidence="7" type="ORF">LARSCL_LOCUS3657</name>
</gene>
<evidence type="ECO:0000256" key="4">
    <source>
        <dbReference type="ARBA" id="ARBA00023136"/>
    </source>
</evidence>
<evidence type="ECO:0000313" key="7">
    <source>
        <dbReference type="EMBL" id="CAL1267426.1"/>
    </source>
</evidence>
<dbReference type="EMBL" id="CAXIEN010000028">
    <property type="protein sequence ID" value="CAL1267426.1"/>
    <property type="molecule type" value="Genomic_DNA"/>
</dbReference>
<keyword evidence="8" id="KW-1185">Reference proteome</keyword>
<dbReference type="PANTHER" id="PTHR24368">
    <property type="entry name" value="AMPHOTERIN-INDUCED PROTEIN"/>
    <property type="match status" value="1"/>
</dbReference>
<feature type="chain" id="PRO_5043404777" evidence="6">
    <location>
        <begin position="20"/>
        <end position="314"/>
    </location>
</feature>
<proteinExistence type="predicted"/>
<keyword evidence="6" id="KW-0732">Signal</keyword>
<evidence type="ECO:0000256" key="3">
    <source>
        <dbReference type="ARBA" id="ARBA00022989"/>
    </source>
</evidence>
<evidence type="ECO:0000256" key="2">
    <source>
        <dbReference type="ARBA" id="ARBA00022692"/>
    </source>
</evidence>
<keyword evidence="2" id="KW-0812">Transmembrane</keyword>
<protein>
    <submittedName>
        <fullName evidence="7">Uncharacterized protein</fullName>
    </submittedName>
</protein>
<dbReference type="AlphaFoldDB" id="A0AAV1ZAR0"/>
<dbReference type="GO" id="GO:0016020">
    <property type="term" value="C:membrane"/>
    <property type="evidence" value="ECO:0007669"/>
    <property type="project" value="UniProtKB-SubCell"/>
</dbReference>
<evidence type="ECO:0000256" key="5">
    <source>
        <dbReference type="ARBA" id="ARBA00023180"/>
    </source>
</evidence>
<dbReference type="Proteomes" id="UP001497382">
    <property type="component" value="Unassembled WGS sequence"/>
</dbReference>
<organism evidence="7 8">
    <name type="scientific">Larinioides sclopetarius</name>
    <dbReference type="NCBI Taxonomy" id="280406"/>
    <lineage>
        <taxon>Eukaryota</taxon>
        <taxon>Metazoa</taxon>
        <taxon>Ecdysozoa</taxon>
        <taxon>Arthropoda</taxon>
        <taxon>Chelicerata</taxon>
        <taxon>Arachnida</taxon>
        <taxon>Araneae</taxon>
        <taxon>Araneomorphae</taxon>
        <taxon>Entelegynae</taxon>
        <taxon>Araneoidea</taxon>
        <taxon>Araneidae</taxon>
        <taxon>Larinioides</taxon>
    </lineage>
</organism>
<evidence type="ECO:0000256" key="1">
    <source>
        <dbReference type="ARBA" id="ARBA00004479"/>
    </source>
</evidence>
<evidence type="ECO:0000313" key="8">
    <source>
        <dbReference type="Proteomes" id="UP001497382"/>
    </source>
</evidence>
<comment type="subcellular location">
    <subcellularLocation>
        <location evidence="1">Membrane</location>
        <topology evidence="1">Single-pass type I membrane protein</topology>
    </subcellularLocation>
</comment>
<reference evidence="7 8" key="1">
    <citation type="submission" date="2024-04" db="EMBL/GenBank/DDBJ databases">
        <authorList>
            <person name="Rising A."/>
            <person name="Reimegard J."/>
            <person name="Sonavane S."/>
            <person name="Akerstrom W."/>
            <person name="Nylinder S."/>
            <person name="Hedman E."/>
            <person name="Kallberg Y."/>
        </authorList>
    </citation>
    <scope>NUCLEOTIDE SEQUENCE [LARGE SCALE GENOMIC DNA]</scope>
</reference>
<feature type="signal peptide" evidence="6">
    <location>
        <begin position="1"/>
        <end position="19"/>
    </location>
</feature>
<keyword evidence="5" id="KW-0325">Glycoprotein</keyword>
<dbReference type="InterPro" id="IPR032675">
    <property type="entry name" value="LRR_dom_sf"/>
</dbReference>
<keyword evidence="4" id="KW-0472">Membrane</keyword>
<comment type="caution">
    <text evidence="7">The sequence shown here is derived from an EMBL/GenBank/DDBJ whole genome shotgun (WGS) entry which is preliminary data.</text>
</comment>
<dbReference type="PANTHER" id="PTHR24368:SF210">
    <property type="entry name" value="SURFACE ANTIGEN BSPA-LIKE"/>
    <property type="match status" value="1"/>
</dbReference>
<evidence type="ECO:0000256" key="6">
    <source>
        <dbReference type="SAM" id="SignalP"/>
    </source>
</evidence>
<keyword evidence="3" id="KW-1133">Transmembrane helix</keyword>
<name>A0AAV1ZAR0_9ARAC</name>
<dbReference type="SUPFAM" id="SSF52058">
    <property type="entry name" value="L domain-like"/>
    <property type="match status" value="1"/>
</dbReference>
<accession>A0AAV1ZAR0</accession>
<dbReference type="Gene3D" id="3.80.10.10">
    <property type="entry name" value="Ribonuclease Inhibitor"/>
    <property type="match status" value="1"/>
</dbReference>